<dbReference type="EMBL" id="VDGV01000012">
    <property type="protein sequence ID" value="TNG93163.1"/>
    <property type="molecule type" value="Genomic_DNA"/>
</dbReference>
<keyword evidence="1" id="KW-0732">Signal</keyword>
<proteinExistence type="predicted"/>
<protein>
    <submittedName>
        <fullName evidence="2">Uncharacterized protein</fullName>
    </submittedName>
</protein>
<evidence type="ECO:0000313" key="5">
    <source>
        <dbReference type="Proteomes" id="UP000305526"/>
    </source>
</evidence>
<keyword evidence="5" id="KW-1185">Reference proteome</keyword>
<reference evidence="2 4" key="1">
    <citation type="submission" date="2019-03" db="EMBL/GenBank/DDBJ databases">
        <title>Genomic Encyclopedia of Type Strains, Phase IV (KMG-IV): sequencing the most valuable type-strain genomes for metagenomic binning, comparative biology and taxonomic classification.</title>
        <authorList>
            <person name="Goeker M."/>
        </authorList>
    </citation>
    <scope>NUCLEOTIDE SEQUENCE [LARGE SCALE GENOMIC DNA]</scope>
    <source>
        <strain evidence="2 4">DSM 28140</strain>
    </source>
</reference>
<sequence length="76" mass="8491">MKKLLVAAIAFGTSGMVFADNWQAAYNESDTPATDINLYAHRCTYKTLGGYRFTIVHDGFCPLTIEVDPMAGKWRE</sequence>
<dbReference type="EMBL" id="SMCP01000002">
    <property type="protein sequence ID" value="TCV89383.1"/>
    <property type="molecule type" value="Genomic_DNA"/>
</dbReference>
<reference evidence="3 5" key="2">
    <citation type="submission" date="2019-05" db="EMBL/GenBank/DDBJ databases">
        <title>Pasteurellaceae isolates from reptiles.</title>
        <authorList>
            <person name="Bojesen A.M."/>
            <person name="Lund E."/>
        </authorList>
    </citation>
    <scope>NUCLEOTIDE SEQUENCE [LARGE SCALE GENOMIC DNA]</scope>
    <source>
        <strain evidence="3 5">ELNT2x</strain>
    </source>
</reference>
<dbReference type="AlphaFoldDB" id="A0A4R3YFU7"/>
<gene>
    <name evidence="2" type="ORF">EDC16_102260</name>
    <name evidence="3" type="ORF">FHQ21_02445</name>
</gene>
<accession>A0A4R3YFU7</accession>
<evidence type="ECO:0000256" key="1">
    <source>
        <dbReference type="SAM" id="SignalP"/>
    </source>
</evidence>
<dbReference type="Proteomes" id="UP000305526">
    <property type="component" value="Unassembled WGS sequence"/>
</dbReference>
<dbReference type="Proteomes" id="UP000294619">
    <property type="component" value="Unassembled WGS sequence"/>
</dbReference>
<name>A0A4R3YFU7_9PAST</name>
<evidence type="ECO:0000313" key="2">
    <source>
        <dbReference type="EMBL" id="TCV89383.1"/>
    </source>
</evidence>
<feature type="chain" id="PRO_5020646283" evidence="1">
    <location>
        <begin position="20"/>
        <end position="76"/>
    </location>
</feature>
<dbReference type="RefSeq" id="WP_132965254.1">
    <property type="nucleotide sequence ID" value="NZ_LEKL01000012.1"/>
</dbReference>
<feature type="signal peptide" evidence="1">
    <location>
        <begin position="1"/>
        <end position="19"/>
    </location>
</feature>
<organism evidence="2 4">
    <name type="scientific">Testudinibacter aquarius</name>
    <dbReference type="NCBI Taxonomy" id="1524974"/>
    <lineage>
        <taxon>Bacteria</taxon>
        <taxon>Pseudomonadati</taxon>
        <taxon>Pseudomonadota</taxon>
        <taxon>Gammaproteobacteria</taxon>
        <taxon>Pasteurellales</taxon>
        <taxon>Pasteurellaceae</taxon>
        <taxon>Testudinibacter</taxon>
    </lineage>
</organism>
<evidence type="ECO:0000313" key="4">
    <source>
        <dbReference type="Proteomes" id="UP000294619"/>
    </source>
</evidence>
<comment type="caution">
    <text evidence="2">The sequence shown here is derived from an EMBL/GenBank/DDBJ whole genome shotgun (WGS) entry which is preliminary data.</text>
</comment>
<evidence type="ECO:0000313" key="3">
    <source>
        <dbReference type="EMBL" id="TNG93163.1"/>
    </source>
</evidence>